<organism evidence="1 2">
    <name type="scientific">Methanospirillum purgamenti</name>
    <dbReference type="NCBI Taxonomy" id="2834276"/>
    <lineage>
        <taxon>Archaea</taxon>
        <taxon>Methanobacteriati</taxon>
        <taxon>Methanobacteriota</taxon>
        <taxon>Stenosarchaea group</taxon>
        <taxon>Methanomicrobia</taxon>
        <taxon>Methanomicrobiales</taxon>
        <taxon>Methanospirillaceae</taxon>
        <taxon>Methanospirillum</taxon>
    </lineage>
</organism>
<dbReference type="RefSeq" id="WP_214419729.1">
    <property type="nucleotide sequence ID" value="NZ_CP075546.1"/>
</dbReference>
<sequence length="86" mass="9520">MISTLCGEEEHKRAVSSLISRLHRSLAPQLDGKTDLFIQVGKIPPRGKDLALKSPVHFDNLPIGPVRVMEMPRCTGRPLSGLVNRH</sequence>
<dbReference type="EMBL" id="CP075546">
    <property type="protein sequence ID" value="QVV88926.1"/>
    <property type="molecule type" value="Genomic_DNA"/>
</dbReference>
<dbReference type="Proteomes" id="UP000680656">
    <property type="component" value="Chromosome"/>
</dbReference>
<dbReference type="AlphaFoldDB" id="A0A8E7B225"/>
<evidence type="ECO:0000313" key="2">
    <source>
        <dbReference type="Proteomes" id="UP000680656"/>
    </source>
</evidence>
<evidence type="ECO:0000313" key="1">
    <source>
        <dbReference type="EMBL" id="QVV88926.1"/>
    </source>
</evidence>
<accession>A0A8E7B225</accession>
<name>A0A8E7B225_9EURY</name>
<dbReference type="KEGG" id="mrtj:KHC33_16745"/>
<protein>
    <submittedName>
        <fullName evidence="1">Uncharacterized protein</fullName>
    </submittedName>
</protein>
<proteinExistence type="predicted"/>
<keyword evidence="2" id="KW-1185">Reference proteome</keyword>
<dbReference type="GeneID" id="65098867"/>
<reference evidence="1 2" key="1">
    <citation type="submission" date="2021-05" db="EMBL/GenBank/DDBJ databases">
        <title>A novel Methanospirillum isolate from a pyrite-forming mixed culture.</title>
        <authorList>
            <person name="Bunk B."/>
            <person name="Sproer C."/>
            <person name="Spring S."/>
            <person name="Pester M."/>
        </authorList>
    </citation>
    <scope>NUCLEOTIDE SEQUENCE [LARGE SCALE GENOMIC DNA]</scope>
    <source>
        <strain evidence="1 2">J.3.6.1-F.2.7.3</strain>
    </source>
</reference>
<gene>
    <name evidence="1" type="ORF">KHC33_16745</name>
</gene>